<dbReference type="PANTHER" id="PTHR24345">
    <property type="entry name" value="SERINE/THREONINE-PROTEIN KINASE PLK"/>
    <property type="match status" value="1"/>
</dbReference>
<name>S9TJ65_9TRYP</name>
<dbReference type="Pfam" id="PF00069">
    <property type="entry name" value="Pkinase"/>
    <property type="match status" value="1"/>
</dbReference>
<proteinExistence type="predicted"/>
<evidence type="ECO:0000313" key="3">
    <source>
        <dbReference type="Proteomes" id="UP000015354"/>
    </source>
</evidence>
<dbReference type="GO" id="GO:0004672">
    <property type="term" value="F:protein kinase activity"/>
    <property type="evidence" value="ECO:0007669"/>
    <property type="project" value="InterPro"/>
</dbReference>
<feature type="domain" description="Protein kinase" evidence="1">
    <location>
        <begin position="11"/>
        <end position="480"/>
    </location>
</feature>
<reference evidence="2 3" key="1">
    <citation type="journal article" date="2013" name="PLoS ONE">
        <title>Predicting the Proteins of Angomonas deanei, Strigomonas culicis and Their Respective Endosymbionts Reveals New Aspects of the Trypanosomatidae Family.</title>
        <authorList>
            <person name="Motta M.C."/>
            <person name="Martins A.C."/>
            <person name="de Souza S.S."/>
            <person name="Catta-Preta C.M."/>
            <person name="Silva R."/>
            <person name="Klein C.C."/>
            <person name="de Almeida L.G."/>
            <person name="de Lima Cunha O."/>
            <person name="Ciapina L.P."/>
            <person name="Brocchi M."/>
            <person name="Colabardini A.C."/>
            <person name="de Araujo Lima B."/>
            <person name="Machado C.R."/>
            <person name="de Almeida Soares C.M."/>
            <person name="Probst C.M."/>
            <person name="de Menezes C.B."/>
            <person name="Thompson C.E."/>
            <person name="Bartholomeu D.C."/>
            <person name="Gradia D.F."/>
            <person name="Pavoni D.P."/>
            <person name="Grisard E.C."/>
            <person name="Fantinatti-Garboggini F."/>
            <person name="Marchini F.K."/>
            <person name="Rodrigues-Luiz G.F."/>
            <person name="Wagner G."/>
            <person name="Goldman G.H."/>
            <person name="Fietto J.L."/>
            <person name="Elias M.C."/>
            <person name="Goldman M.H."/>
            <person name="Sagot M.F."/>
            <person name="Pereira M."/>
            <person name="Stoco P.H."/>
            <person name="de Mendonca-Neto R.P."/>
            <person name="Teixeira S.M."/>
            <person name="Maciel T.E."/>
            <person name="de Oliveira Mendes T.A."/>
            <person name="Urmenyi T.P."/>
            <person name="de Souza W."/>
            <person name="Schenkman S."/>
            <person name="de Vasconcelos A.T."/>
        </authorList>
    </citation>
    <scope>NUCLEOTIDE SEQUENCE [LARGE SCALE GENOMIC DNA]</scope>
</reference>
<sequence length="492" mass="53326">MSDAKRSSGPVAVLHELARHSTGAATAAVAATASATGTPVARQLGPYVLNLAHAEEHCLVYDAYEPSRPQRRLRAKAYIKVRVDPQRISNTIKIQESLKRTCERLRVMTRRDVTSPGTAAPGTALHNEALTDEQLLFLSHCGDHLLLLENKMQSGSKFFLVREHMPDTIYNVLQHGRLQEEGAFYYFFQLLQAVQFLHECDIRHRNICSEHLYLSASGTVLKLGGMGSCLRDGGGGRPPSLHTPTCGGRGSSASEYSAAAQGGAAAATRGSAASPQPGSYGICSHCHRDIPIVTELHASATPTSPTAGSAPLNALYTTCRHCGVAQNRLQVLVSAVGTPSYLAPEVLTYQRPPSLMCTTPNANGTPPLAKSGGGDGQSYDTWAAEYPITEGQAIDMWACGVVLYHMLTATLPFDPARRRGDALLPPTPEERNEMCSRIVAIDYRVPPYVSSTARQLLERMFVRNPMSRPRAIDLMALPCFDRVRASLIPARR</sequence>
<gene>
    <name evidence="2" type="ORF">STCU_10203</name>
</gene>
<dbReference type="SUPFAM" id="SSF56112">
    <property type="entry name" value="Protein kinase-like (PK-like)"/>
    <property type="match status" value="1"/>
</dbReference>
<keyword evidence="3" id="KW-1185">Reference proteome</keyword>
<dbReference type="GO" id="GO:0005634">
    <property type="term" value="C:nucleus"/>
    <property type="evidence" value="ECO:0007669"/>
    <property type="project" value="TreeGrafter"/>
</dbReference>
<dbReference type="GO" id="GO:0005524">
    <property type="term" value="F:ATP binding"/>
    <property type="evidence" value="ECO:0007669"/>
    <property type="project" value="InterPro"/>
</dbReference>
<dbReference type="Gene3D" id="1.10.510.10">
    <property type="entry name" value="Transferase(Phosphotransferase) domain 1"/>
    <property type="match status" value="2"/>
</dbReference>
<evidence type="ECO:0000259" key="1">
    <source>
        <dbReference type="PROSITE" id="PS50011"/>
    </source>
</evidence>
<dbReference type="SMART" id="SM00220">
    <property type="entry name" value="S_TKc"/>
    <property type="match status" value="1"/>
</dbReference>
<dbReference type="Proteomes" id="UP000015354">
    <property type="component" value="Unassembled WGS sequence"/>
</dbReference>
<evidence type="ECO:0000313" key="2">
    <source>
        <dbReference type="EMBL" id="EPY18087.1"/>
    </source>
</evidence>
<accession>S9TJ65</accession>
<dbReference type="InterPro" id="IPR000719">
    <property type="entry name" value="Prot_kinase_dom"/>
</dbReference>
<dbReference type="OrthoDB" id="541276at2759"/>
<comment type="caution">
    <text evidence="2">The sequence shown here is derived from an EMBL/GenBank/DDBJ whole genome shotgun (WGS) entry which is preliminary data.</text>
</comment>
<organism evidence="2 3">
    <name type="scientific">Strigomonas culicis</name>
    <dbReference type="NCBI Taxonomy" id="28005"/>
    <lineage>
        <taxon>Eukaryota</taxon>
        <taxon>Discoba</taxon>
        <taxon>Euglenozoa</taxon>
        <taxon>Kinetoplastea</taxon>
        <taxon>Metakinetoplastina</taxon>
        <taxon>Trypanosomatida</taxon>
        <taxon>Trypanosomatidae</taxon>
        <taxon>Strigomonadinae</taxon>
        <taxon>Strigomonas</taxon>
    </lineage>
</organism>
<dbReference type="AlphaFoldDB" id="S9TJ65"/>
<protein>
    <recommendedName>
        <fullName evidence="1">Protein kinase domain-containing protein</fullName>
    </recommendedName>
</protein>
<dbReference type="InterPro" id="IPR011009">
    <property type="entry name" value="Kinase-like_dom_sf"/>
</dbReference>
<dbReference type="PROSITE" id="PS50011">
    <property type="entry name" value="PROTEIN_KINASE_DOM"/>
    <property type="match status" value="1"/>
</dbReference>
<dbReference type="EMBL" id="ATMH01010118">
    <property type="protein sequence ID" value="EPY18087.1"/>
    <property type="molecule type" value="Genomic_DNA"/>
</dbReference>